<keyword evidence="2" id="KW-1185">Reference proteome</keyword>
<protein>
    <submittedName>
        <fullName evidence="1">Uncharacterized protein</fullName>
    </submittedName>
</protein>
<proteinExistence type="predicted"/>
<evidence type="ECO:0000313" key="1">
    <source>
        <dbReference type="EMBL" id="OQR66304.1"/>
    </source>
</evidence>
<gene>
    <name evidence="1" type="ORF">BIW11_05004</name>
</gene>
<dbReference type="InParanoid" id="A0A1V9WYK8"/>
<feature type="non-terminal residue" evidence="1">
    <location>
        <position position="29"/>
    </location>
</feature>
<evidence type="ECO:0000313" key="2">
    <source>
        <dbReference type="Proteomes" id="UP000192247"/>
    </source>
</evidence>
<dbReference type="AlphaFoldDB" id="A0A1V9WYK8"/>
<accession>A0A1V9WYK8</accession>
<feature type="non-terminal residue" evidence="1">
    <location>
        <position position="1"/>
    </location>
</feature>
<dbReference type="EMBL" id="MNPL01033003">
    <property type="protein sequence ID" value="OQR66304.1"/>
    <property type="molecule type" value="Genomic_DNA"/>
</dbReference>
<dbReference type="Proteomes" id="UP000192247">
    <property type="component" value="Unassembled WGS sequence"/>
</dbReference>
<organism evidence="1 2">
    <name type="scientific">Tropilaelaps mercedesae</name>
    <dbReference type="NCBI Taxonomy" id="418985"/>
    <lineage>
        <taxon>Eukaryota</taxon>
        <taxon>Metazoa</taxon>
        <taxon>Ecdysozoa</taxon>
        <taxon>Arthropoda</taxon>
        <taxon>Chelicerata</taxon>
        <taxon>Arachnida</taxon>
        <taxon>Acari</taxon>
        <taxon>Parasitiformes</taxon>
        <taxon>Mesostigmata</taxon>
        <taxon>Gamasina</taxon>
        <taxon>Dermanyssoidea</taxon>
        <taxon>Laelapidae</taxon>
        <taxon>Tropilaelaps</taxon>
    </lineage>
</organism>
<name>A0A1V9WYK8_9ACAR</name>
<sequence>CPPVSPSIRFPVGPSICPLSIHLSALLSI</sequence>
<comment type="caution">
    <text evidence="1">The sequence shown here is derived from an EMBL/GenBank/DDBJ whole genome shotgun (WGS) entry which is preliminary data.</text>
</comment>
<reference evidence="1 2" key="1">
    <citation type="journal article" date="2017" name="Gigascience">
        <title>Draft genome of the honey bee ectoparasitic mite, Tropilaelaps mercedesae, is shaped by the parasitic life history.</title>
        <authorList>
            <person name="Dong X."/>
            <person name="Armstrong S.D."/>
            <person name="Xia D."/>
            <person name="Makepeace B.L."/>
            <person name="Darby A.C."/>
            <person name="Kadowaki T."/>
        </authorList>
    </citation>
    <scope>NUCLEOTIDE SEQUENCE [LARGE SCALE GENOMIC DNA]</scope>
    <source>
        <strain evidence="1">Wuxi-XJTLU</strain>
    </source>
</reference>